<evidence type="ECO:0000313" key="2">
    <source>
        <dbReference type="EMBL" id="GAA0175184.1"/>
    </source>
</evidence>
<organism evidence="2 3">
    <name type="scientific">Lithospermum erythrorhizon</name>
    <name type="common">Purple gromwell</name>
    <name type="synonym">Lithospermum officinale var. erythrorhizon</name>
    <dbReference type="NCBI Taxonomy" id="34254"/>
    <lineage>
        <taxon>Eukaryota</taxon>
        <taxon>Viridiplantae</taxon>
        <taxon>Streptophyta</taxon>
        <taxon>Embryophyta</taxon>
        <taxon>Tracheophyta</taxon>
        <taxon>Spermatophyta</taxon>
        <taxon>Magnoliopsida</taxon>
        <taxon>eudicotyledons</taxon>
        <taxon>Gunneridae</taxon>
        <taxon>Pentapetalae</taxon>
        <taxon>asterids</taxon>
        <taxon>lamiids</taxon>
        <taxon>Boraginales</taxon>
        <taxon>Boraginaceae</taxon>
        <taxon>Boraginoideae</taxon>
        <taxon>Lithospermeae</taxon>
        <taxon>Lithospermum</taxon>
    </lineage>
</organism>
<name>A0AAV3RFL4_LITER</name>
<protein>
    <recommendedName>
        <fullName evidence="1">DUF4218 domain-containing protein</fullName>
    </recommendedName>
</protein>
<dbReference type="AlphaFoldDB" id="A0AAV3RFL4"/>
<feature type="domain" description="DUF4218" evidence="1">
    <location>
        <begin position="89"/>
        <end position="121"/>
    </location>
</feature>
<keyword evidence="3" id="KW-1185">Reference proteome</keyword>
<dbReference type="InterPro" id="IPR025452">
    <property type="entry name" value="DUF4218"/>
</dbReference>
<dbReference type="PANTHER" id="PTHR10775:SF185">
    <property type="entry name" value="OS08G0208400 PROTEIN"/>
    <property type="match status" value="1"/>
</dbReference>
<dbReference type="Pfam" id="PF13960">
    <property type="entry name" value="DUF4218"/>
    <property type="match status" value="1"/>
</dbReference>
<evidence type="ECO:0000259" key="1">
    <source>
        <dbReference type="Pfam" id="PF13960"/>
    </source>
</evidence>
<dbReference type="EMBL" id="BAABME010009447">
    <property type="protein sequence ID" value="GAA0175184.1"/>
    <property type="molecule type" value="Genomic_DNA"/>
</dbReference>
<gene>
    <name evidence="2" type="ORF">LIER_28414</name>
</gene>
<reference evidence="2 3" key="1">
    <citation type="submission" date="2024-01" db="EMBL/GenBank/DDBJ databases">
        <title>The complete chloroplast genome sequence of Lithospermum erythrorhizon: insights into the phylogenetic relationship among Boraginaceae species and the maternal lineages of purple gromwells.</title>
        <authorList>
            <person name="Okada T."/>
            <person name="Watanabe K."/>
        </authorList>
    </citation>
    <scope>NUCLEOTIDE SEQUENCE [LARGE SCALE GENOMIC DNA]</scope>
</reference>
<dbReference type="PANTHER" id="PTHR10775">
    <property type="entry name" value="OS08G0208400 PROTEIN"/>
    <property type="match status" value="1"/>
</dbReference>
<evidence type="ECO:0000313" key="3">
    <source>
        <dbReference type="Proteomes" id="UP001454036"/>
    </source>
</evidence>
<proteinExistence type="predicted"/>
<comment type="caution">
    <text evidence="2">The sequence shown here is derived from an EMBL/GenBank/DDBJ whole genome shotgun (WGS) entry which is preliminary data.</text>
</comment>
<dbReference type="Proteomes" id="UP001454036">
    <property type="component" value="Unassembled WGS sequence"/>
</dbReference>
<accession>A0AAV3RFL4</accession>
<sequence>MKGLTPNRGATIPNDFYEAKKMLGPLFLPKPKISACLNNCMLFYKEYENLESCIHCLDLVISQHILENSSVFLVRKENFQLRVALMWTISDFPANEHLPVHLSYEALMGGPIHYRWMYPFEL</sequence>